<keyword evidence="3" id="KW-0408">Iron</keyword>
<keyword evidence="7" id="KW-1185">Reference proteome</keyword>
<evidence type="ECO:0000256" key="4">
    <source>
        <dbReference type="ARBA" id="ARBA00025742"/>
    </source>
</evidence>
<accession>A0ABD5M7S0</accession>
<sequence length="319" mass="34304">MSGDTHPGQVLARLPEPRGELTRIAIVADPHVATEATGTSKLLEKTLQHFTAAIDDIRGREFDLVLSPGDLTKDGEPWNYRAVDSALADLECPFYAVPGNHDVPKAGDEHETPSVQRFISKYTPGKLPYKLSTEGVDIVGVNTAGTADRLLESHNGRVTRDTREWLTDALDPGRPTVVLAHHNFPPISDQIAAHQSIDPEMHLPPVMEDPEPFADVLANGDVELVVTGHYHLPATGTYRGVREIAAPTTCSFPQAYLSCTIGPTGTTIRQIPVADAHGLEYGHHERTTASPTSAGLTAIAAARLASFPLVGSSEQSPER</sequence>
<dbReference type="InterPro" id="IPR029052">
    <property type="entry name" value="Metallo-depent_PP-like"/>
</dbReference>
<dbReference type="AlphaFoldDB" id="A0ABD5M7S0"/>
<gene>
    <name evidence="6" type="ORF">ABNG04_14080</name>
</gene>
<dbReference type="RefSeq" id="WP_371163026.1">
    <property type="nucleotide sequence ID" value="NZ_JBEDNX010000007.1"/>
</dbReference>
<comment type="similarity">
    <text evidence="4">Belongs to the cyclic nucleotide phosphodiesterase class-III family.</text>
</comment>
<comment type="caution">
    <text evidence="6">The sequence shown here is derived from an EMBL/GenBank/DDBJ whole genome shotgun (WGS) entry which is preliminary data.</text>
</comment>
<keyword evidence="1" id="KW-0479">Metal-binding</keyword>
<evidence type="ECO:0000256" key="3">
    <source>
        <dbReference type="ARBA" id="ARBA00023004"/>
    </source>
</evidence>
<evidence type="ECO:0000256" key="1">
    <source>
        <dbReference type="ARBA" id="ARBA00022723"/>
    </source>
</evidence>
<feature type="domain" description="Calcineurin-like phosphoesterase" evidence="5">
    <location>
        <begin position="23"/>
        <end position="232"/>
    </location>
</feature>
<dbReference type="GO" id="GO:0046872">
    <property type="term" value="F:metal ion binding"/>
    <property type="evidence" value="ECO:0007669"/>
    <property type="project" value="UniProtKB-KW"/>
</dbReference>
<dbReference type="InterPro" id="IPR004843">
    <property type="entry name" value="Calcineurin-like_PHP"/>
</dbReference>
<protein>
    <submittedName>
        <fullName evidence="6">Metallophosphoesterase</fullName>
    </submittedName>
</protein>
<dbReference type="Proteomes" id="UP001567572">
    <property type="component" value="Unassembled WGS sequence"/>
</dbReference>
<name>A0ABD5M7S0_9EURY</name>
<dbReference type="SUPFAM" id="SSF56300">
    <property type="entry name" value="Metallo-dependent phosphatases"/>
    <property type="match status" value="1"/>
</dbReference>
<dbReference type="EMBL" id="JBEDNY010000005">
    <property type="protein sequence ID" value="MEZ3164988.1"/>
    <property type="molecule type" value="Genomic_DNA"/>
</dbReference>
<organism evidence="6 7">
    <name type="scientific">Halorubrum miltondacostae</name>
    <dbReference type="NCBI Taxonomy" id="3076378"/>
    <lineage>
        <taxon>Archaea</taxon>
        <taxon>Methanobacteriati</taxon>
        <taxon>Methanobacteriota</taxon>
        <taxon>Stenosarchaea group</taxon>
        <taxon>Halobacteria</taxon>
        <taxon>Halobacteriales</taxon>
        <taxon>Haloferacaceae</taxon>
        <taxon>Halorubrum</taxon>
    </lineage>
</organism>
<evidence type="ECO:0000259" key="5">
    <source>
        <dbReference type="Pfam" id="PF00149"/>
    </source>
</evidence>
<dbReference type="Gene3D" id="3.60.21.10">
    <property type="match status" value="1"/>
</dbReference>
<evidence type="ECO:0000256" key="2">
    <source>
        <dbReference type="ARBA" id="ARBA00022801"/>
    </source>
</evidence>
<proteinExistence type="inferred from homology"/>
<evidence type="ECO:0000313" key="7">
    <source>
        <dbReference type="Proteomes" id="UP001567572"/>
    </source>
</evidence>
<keyword evidence="2" id="KW-0378">Hydrolase</keyword>
<dbReference type="PANTHER" id="PTHR42988:SF2">
    <property type="entry name" value="CYCLIC NUCLEOTIDE PHOSPHODIESTERASE CBUA0032-RELATED"/>
    <property type="match status" value="1"/>
</dbReference>
<reference evidence="6 7" key="1">
    <citation type="submission" date="2024-06" db="EMBL/GenBank/DDBJ databases">
        <title>Halorubrum miltondacostae sp. nov., a potential PHA producer isolated from an inland solar saltern in Rio Maior, Portugal.</title>
        <authorList>
            <person name="Albuquerque L."/>
            <person name="Viver T."/>
            <person name="Barroso C."/>
            <person name="Claudino R."/>
            <person name="Galvan M."/>
            <person name="Simoes G."/>
            <person name="Lobo Da Cunha A."/>
            <person name="Egas C."/>
        </authorList>
    </citation>
    <scope>NUCLEOTIDE SEQUENCE [LARGE SCALE GENOMIC DNA]</scope>
    <source>
        <strain evidence="6 7">RMP-11</strain>
    </source>
</reference>
<dbReference type="GO" id="GO:0016787">
    <property type="term" value="F:hydrolase activity"/>
    <property type="evidence" value="ECO:0007669"/>
    <property type="project" value="UniProtKB-KW"/>
</dbReference>
<evidence type="ECO:0000313" key="6">
    <source>
        <dbReference type="EMBL" id="MEZ3164988.1"/>
    </source>
</evidence>
<dbReference type="InterPro" id="IPR050884">
    <property type="entry name" value="CNP_phosphodiesterase-III"/>
</dbReference>
<dbReference type="PANTHER" id="PTHR42988">
    <property type="entry name" value="PHOSPHOHYDROLASE"/>
    <property type="match status" value="1"/>
</dbReference>
<dbReference type="Pfam" id="PF00149">
    <property type="entry name" value="Metallophos"/>
    <property type="match status" value="1"/>
</dbReference>